<feature type="compositionally biased region" description="Basic and acidic residues" evidence="2">
    <location>
        <begin position="116"/>
        <end position="217"/>
    </location>
</feature>
<feature type="compositionally biased region" description="Polar residues" evidence="2">
    <location>
        <begin position="1069"/>
        <end position="1081"/>
    </location>
</feature>
<feature type="compositionally biased region" description="Polar residues" evidence="2">
    <location>
        <begin position="49"/>
        <end position="61"/>
    </location>
</feature>
<evidence type="ECO:0000256" key="2">
    <source>
        <dbReference type="SAM" id="MobiDB-lite"/>
    </source>
</evidence>
<feature type="region of interest" description="Disordered" evidence="2">
    <location>
        <begin position="116"/>
        <end position="283"/>
    </location>
</feature>
<reference evidence="4" key="2">
    <citation type="submission" date="2021-02" db="EMBL/GenBank/DDBJ databases">
        <authorList>
            <person name="Kimball J.A."/>
            <person name="Haas M.W."/>
            <person name="Macchietto M."/>
            <person name="Kono T."/>
            <person name="Duquette J."/>
            <person name="Shao M."/>
        </authorList>
    </citation>
    <scope>NUCLEOTIDE SEQUENCE</scope>
    <source>
        <tissue evidence="4">Fresh leaf tissue</tissue>
    </source>
</reference>
<dbReference type="Proteomes" id="UP000729402">
    <property type="component" value="Unassembled WGS sequence"/>
</dbReference>
<feature type="compositionally biased region" description="Basic and acidic residues" evidence="2">
    <location>
        <begin position="1360"/>
        <end position="1374"/>
    </location>
</feature>
<feature type="compositionally biased region" description="Polar residues" evidence="2">
    <location>
        <begin position="1507"/>
        <end position="1530"/>
    </location>
</feature>
<feature type="compositionally biased region" description="Basic and acidic residues" evidence="2">
    <location>
        <begin position="384"/>
        <end position="398"/>
    </location>
</feature>
<evidence type="ECO:0000313" key="5">
    <source>
        <dbReference type="Proteomes" id="UP000729402"/>
    </source>
</evidence>
<dbReference type="Pfam" id="PF02213">
    <property type="entry name" value="GYF"/>
    <property type="match status" value="1"/>
</dbReference>
<protein>
    <recommendedName>
        <fullName evidence="3">GYF domain-containing protein</fullName>
    </recommendedName>
</protein>
<name>A0A8J5X2L2_ZIZPA</name>
<feature type="region of interest" description="Disordered" evidence="2">
    <location>
        <begin position="1"/>
        <end position="74"/>
    </location>
</feature>
<feature type="compositionally biased region" description="Polar residues" evidence="2">
    <location>
        <begin position="237"/>
        <end position="249"/>
    </location>
</feature>
<feature type="compositionally biased region" description="Polar residues" evidence="2">
    <location>
        <begin position="1468"/>
        <end position="1480"/>
    </location>
</feature>
<evidence type="ECO:0000259" key="3">
    <source>
        <dbReference type="PROSITE" id="PS50829"/>
    </source>
</evidence>
<dbReference type="CDD" id="cd00072">
    <property type="entry name" value="GYF"/>
    <property type="match status" value="1"/>
</dbReference>
<dbReference type="InterPro" id="IPR003169">
    <property type="entry name" value="GYF"/>
</dbReference>
<feature type="compositionally biased region" description="Low complexity" evidence="2">
    <location>
        <begin position="1450"/>
        <end position="1463"/>
    </location>
</feature>
<feature type="compositionally biased region" description="Polar residues" evidence="2">
    <location>
        <begin position="259"/>
        <end position="269"/>
    </location>
</feature>
<feature type="region of interest" description="Disordered" evidence="2">
    <location>
        <begin position="929"/>
        <end position="963"/>
    </location>
</feature>
<proteinExistence type="predicted"/>
<accession>A0A8J5X2L2</accession>
<keyword evidence="1" id="KW-0175">Coiled coil</keyword>
<reference evidence="4" key="1">
    <citation type="journal article" date="2021" name="bioRxiv">
        <title>Whole Genome Assembly and Annotation of Northern Wild Rice, Zizania palustris L., Supports a Whole Genome Duplication in the Zizania Genus.</title>
        <authorList>
            <person name="Haas M."/>
            <person name="Kono T."/>
            <person name="Macchietto M."/>
            <person name="Millas R."/>
            <person name="McGilp L."/>
            <person name="Shao M."/>
            <person name="Duquette J."/>
            <person name="Hirsch C.N."/>
            <person name="Kimball J."/>
        </authorList>
    </citation>
    <scope>NUCLEOTIDE SEQUENCE</scope>
    <source>
        <tissue evidence="4">Fresh leaf tissue</tissue>
    </source>
</reference>
<feature type="compositionally biased region" description="Low complexity" evidence="2">
    <location>
        <begin position="271"/>
        <end position="283"/>
    </location>
</feature>
<feature type="domain" description="GYF" evidence="3">
    <location>
        <begin position="481"/>
        <end position="532"/>
    </location>
</feature>
<dbReference type="EMBL" id="JAAALK010000079">
    <property type="protein sequence ID" value="KAG8100836.1"/>
    <property type="molecule type" value="Genomic_DNA"/>
</dbReference>
<dbReference type="PANTHER" id="PTHR47471:SF1">
    <property type="entry name" value="PROTEIN ESSENTIAL FOR POTEXVIRUS ACCUMULATION 1"/>
    <property type="match status" value="1"/>
</dbReference>
<feature type="compositionally biased region" description="Polar residues" evidence="2">
    <location>
        <begin position="942"/>
        <end position="963"/>
    </location>
</feature>
<gene>
    <name evidence="4" type="ORF">GUJ93_ZPchr0013g37321</name>
</gene>
<feature type="compositionally biased region" description="Polar residues" evidence="2">
    <location>
        <begin position="1120"/>
        <end position="1130"/>
    </location>
</feature>
<dbReference type="PANTHER" id="PTHR47471">
    <property type="entry name" value="GYF DOMAIN-CONTAINING PROTEIN"/>
    <property type="match status" value="1"/>
</dbReference>
<feature type="compositionally biased region" description="Basic and acidic residues" evidence="2">
    <location>
        <begin position="8"/>
        <end position="18"/>
    </location>
</feature>
<keyword evidence="5" id="KW-1185">Reference proteome</keyword>
<feature type="region of interest" description="Disordered" evidence="2">
    <location>
        <begin position="1416"/>
        <end position="1548"/>
    </location>
</feature>
<evidence type="ECO:0000256" key="1">
    <source>
        <dbReference type="SAM" id="Coils"/>
    </source>
</evidence>
<feature type="region of interest" description="Disordered" evidence="2">
    <location>
        <begin position="1183"/>
        <end position="1202"/>
    </location>
</feature>
<organism evidence="4 5">
    <name type="scientific">Zizania palustris</name>
    <name type="common">Northern wild rice</name>
    <dbReference type="NCBI Taxonomy" id="103762"/>
    <lineage>
        <taxon>Eukaryota</taxon>
        <taxon>Viridiplantae</taxon>
        <taxon>Streptophyta</taxon>
        <taxon>Embryophyta</taxon>
        <taxon>Tracheophyta</taxon>
        <taxon>Spermatophyta</taxon>
        <taxon>Magnoliopsida</taxon>
        <taxon>Liliopsida</taxon>
        <taxon>Poales</taxon>
        <taxon>Poaceae</taxon>
        <taxon>BOP clade</taxon>
        <taxon>Oryzoideae</taxon>
        <taxon>Oryzeae</taxon>
        <taxon>Zizaniinae</taxon>
        <taxon>Zizania</taxon>
    </lineage>
</organism>
<feature type="region of interest" description="Disordered" evidence="2">
    <location>
        <begin position="1314"/>
        <end position="1399"/>
    </location>
</feature>
<dbReference type="PROSITE" id="PS50829">
    <property type="entry name" value="GYF"/>
    <property type="match status" value="1"/>
</dbReference>
<dbReference type="OrthoDB" id="6415790at2759"/>
<feature type="region of interest" description="Disordered" evidence="2">
    <location>
        <begin position="1636"/>
        <end position="1668"/>
    </location>
</feature>
<feature type="compositionally biased region" description="Basic residues" evidence="2">
    <location>
        <begin position="1097"/>
        <end position="1107"/>
    </location>
</feature>
<dbReference type="SMART" id="SM00444">
    <property type="entry name" value="GYF"/>
    <property type="match status" value="1"/>
</dbReference>
<feature type="region of interest" description="Disordered" evidence="2">
    <location>
        <begin position="1069"/>
        <end position="1140"/>
    </location>
</feature>
<feature type="region of interest" description="Disordered" evidence="2">
    <location>
        <begin position="371"/>
        <end position="409"/>
    </location>
</feature>
<feature type="compositionally biased region" description="Basic and acidic residues" evidence="2">
    <location>
        <begin position="1416"/>
        <end position="1427"/>
    </location>
</feature>
<sequence>MAAAPDRANADLRRRLAVDTHPVPQIAKEKQGLDTGIPLSPQWLMKEPSSLSVHSDGSKTPGNGEDMNYSAKKKDVFRVSLLDGETGRRERWRDDEREPTSALRWTRWRETDKEHGETRKLERWSDDSSKYSLDGRHPPQERWADSSNKEGNYDQRRDNKWTTRWGPNDKESENWRDRWGDSGKEGDAAREKGFSHYAAHGKDGNNHEKDTERDDNISRSWKSSYPLGHGRGDSSHHLSQTTQKSSTSYGYGRGKPDNEITSFPSSRGKFTSGSTNTASSGTSRPFYLGLLSDRPGGASGDHTSFRYSRMKLLDIYRTSHVTDLKMPLDGLGELSGSMQEETLEPLALFAPTVEEAAILKAIDKGDIVNSGVHQASKDGPVGKGGREDQPGSMEDFKGETATSLRGIPGNIDFPVKADSLRPETSTYVVPQRSRFIGENKLGTTTEYAQQMPTLDLESKVACIAGVDDFASSVQPHPNPESLSLYYKDPHGQIQGPFSGSDIIGWFEASYFGIDLLVRVANAPPDAPFLLLGDVMPHLRAKSRPPPGFSTHAGTPPTGKFVSSSSTHAGTVGVGTFDSGPSRNDGATEAQNCFLESLMSTSVCDPSAEILAMTGGMTEYGSSGFGNITVPGGETGNNMNYLLAQKIFLERQKSVQNPVSFWSGDGIPAAQVQGKDIPSEASTLHTKLHPTMADLPRQALQTQNVDFLAMLHSAEKPQPPASNSGLPAWSNYTEAKNLDPHGYGVDLTQGSLNMHGVNMQSSQQTAPAIQQQNFMLLNMPPLAHLAPEKFRAEMSQDPQLLSRLQHQYLLSQLQLQPQPPVMPQPQPQPQPQLSMLDKMILLKQQQQQQQQIQQQMQQQKQQLQLLQLEQQQKLLLQQQHMLSQVVPHGHSSQQLDDPYGSRTSLLTGDSSNLALWRMKEVLEADLISTAHGTKEGQPHSHPSIMNTKGIQEGQQNAGSSQSSLPTLLPHEIFVDTPSKEGYSHPQKLEDLVNPMLTEVVNKCDEDSSDQQEVTSHGRGIGLGKAKIASNILGSGSEVIKAANDFPEASVDTKSEIVPSHVSNQMQDLKISSENTPSGNEPTVASEVKAPDTQDTKKSEKKKKQKKKQAVTDVAKGAPKTVMSQQPKQETQVDGLDQSGTRHDLQDITEELFWGSPITVENSSTSANPPLGFESSVVLPAKTLPEDYDTNKRGWKPTQGPRPKSLLEIQAEEQQRTQRGLAMENAKPAVPTTSVPSIPWNGLPTSFGQQLTGVSKSVDGLESVGSSRSKRSQLHDLLAEEVLARSSNTDNDNIGNTNDAVFPPLYSAVVQPDAPAIDGNDFIEAKDSKKSKKKATKAKGSAVRAPSPVGSFDSSIVSIPTEKGKSSKQAHQEKEILPAPPSGPSLGDFVPWKSDQTDAVPAPAWSTELAKVQKHLSLRDIQREQERRSCAVQQQPPSPTPAKVSINQRNHANASSWQASGSSPSKTLAPVQTTSNASSHSKSNAEDDLFWGPSEHSKQDKKQSEFPILSSQSRSSIIKDQSPLNRQESQASKLPLSSAPIANPTGKGKTEAAIRQTEAMDFRDWCESEWARLTGTNDTSFLKFCIKQSTAEAEILLRENIGSFDRNGEFIDKFLNYKAFLSTEVIEMAFQAPRIRGTHDGAGRANHTSAARVGSSAEMELEGGGKKKGKKGKKVSAAVLGFNVVSNRIMMGEIQNVED</sequence>
<evidence type="ECO:0000313" key="4">
    <source>
        <dbReference type="EMBL" id="KAG8100836.1"/>
    </source>
</evidence>
<feature type="coiled-coil region" evidence="1">
    <location>
        <begin position="841"/>
        <end position="868"/>
    </location>
</feature>
<comment type="caution">
    <text evidence="4">The sequence shown here is derived from an EMBL/GenBank/DDBJ whole genome shotgun (WGS) entry which is preliminary data.</text>
</comment>
<feature type="compositionally biased region" description="Basic and acidic residues" evidence="2">
    <location>
        <begin position="1087"/>
        <end position="1096"/>
    </location>
</feature>
<feature type="compositionally biased region" description="Basic and acidic residues" evidence="2">
    <location>
        <begin position="1493"/>
        <end position="1502"/>
    </location>
</feature>